<evidence type="ECO:0000256" key="2">
    <source>
        <dbReference type="SAM" id="Phobius"/>
    </source>
</evidence>
<gene>
    <name evidence="3" type="ORF">GMI68_08295</name>
</gene>
<reference evidence="3 4" key="1">
    <citation type="submission" date="2019-11" db="EMBL/GenBank/DDBJ databases">
        <title>Eggerthellaceae novel genus isolated from the rectal contents of marmort.</title>
        <authorList>
            <person name="Zhang G."/>
        </authorList>
    </citation>
    <scope>NUCLEOTIDE SEQUENCE [LARGE SCALE GENOMIC DNA]</scope>
    <source>
        <strain evidence="4">zg-886</strain>
    </source>
</reference>
<evidence type="ECO:0000256" key="1">
    <source>
        <dbReference type="SAM" id="MobiDB-lite"/>
    </source>
</evidence>
<dbReference type="EMBL" id="WPCR01000011">
    <property type="protein sequence ID" value="NHM14757.1"/>
    <property type="molecule type" value="Genomic_DNA"/>
</dbReference>
<accession>A0ABX0IL61</accession>
<evidence type="ECO:0000313" key="3">
    <source>
        <dbReference type="EMBL" id="NHM14757.1"/>
    </source>
</evidence>
<feature type="region of interest" description="Disordered" evidence="1">
    <location>
        <begin position="108"/>
        <end position="151"/>
    </location>
</feature>
<keyword evidence="4" id="KW-1185">Reference proteome</keyword>
<name>A0ABX0IL61_9ACTN</name>
<feature type="transmembrane region" description="Helical" evidence="2">
    <location>
        <begin position="46"/>
        <end position="69"/>
    </location>
</feature>
<keyword evidence="2" id="KW-0812">Transmembrane</keyword>
<comment type="caution">
    <text evidence="3">The sequence shown here is derived from an EMBL/GenBank/DDBJ whole genome shotgun (WGS) entry which is preliminary data.</text>
</comment>
<dbReference type="Proteomes" id="UP000636394">
    <property type="component" value="Unassembled WGS sequence"/>
</dbReference>
<keyword evidence="2" id="KW-0472">Membrane</keyword>
<protein>
    <submittedName>
        <fullName evidence="3">Uncharacterized protein</fullName>
    </submittedName>
</protein>
<evidence type="ECO:0000313" key="4">
    <source>
        <dbReference type="Proteomes" id="UP000636394"/>
    </source>
</evidence>
<keyword evidence="2" id="KW-1133">Transmembrane helix</keyword>
<organism evidence="3 4">
    <name type="scientific">Xiamenia xianingshaonis</name>
    <dbReference type="NCBI Taxonomy" id="2682776"/>
    <lineage>
        <taxon>Bacteria</taxon>
        <taxon>Bacillati</taxon>
        <taxon>Actinomycetota</taxon>
        <taxon>Coriobacteriia</taxon>
        <taxon>Eggerthellales</taxon>
        <taxon>Eggerthellaceae</taxon>
        <taxon>Xiamenia</taxon>
    </lineage>
</organism>
<feature type="compositionally biased region" description="Basic and acidic residues" evidence="1">
    <location>
        <begin position="130"/>
        <end position="151"/>
    </location>
</feature>
<feature type="transmembrane region" description="Helical" evidence="2">
    <location>
        <begin position="75"/>
        <end position="98"/>
    </location>
</feature>
<sequence>MTRAPWHAEALGRLSLHPRNSAPRALQWRRHFNKRRKGREAMRHHLGGVLIFFGAIFALSGLGTIGVALTADEEWGLRLAVAGCGLLYAVLGAGMTYVGYRLRNPRVATPPVPQAKPSATKPSYRPPKLSPEEIERQRKMREEREREWREREERRKKARMAFLKPWSDIDPDEAERISQWEAALEGDCALKTFYIIGGCGDEGLDGTRDSTGVDWFSLCPGSDLEKAIGIYAQIDTYRKACEVHGTYAKDTESGVLYRLMRHYYDCRFLIVSKQQFDALGENAERCLALCKEHDLHLAKPLPRSRFEDYVSGKTYEIYVAETFPGSADDAATYGSLEMCVVD</sequence>
<proteinExistence type="predicted"/>